<evidence type="ECO:0000313" key="2">
    <source>
        <dbReference type="EMBL" id="KAK8079401.1"/>
    </source>
</evidence>
<comment type="caution">
    <text evidence="2">The sequence shown here is derived from an EMBL/GenBank/DDBJ whole genome shotgun (WGS) entry which is preliminary data.</text>
</comment>
<protein>
    <recommendedName>
        <fullName evidence="4">F-box domain-containing protein</fullName>
    </recommendedName>
</protein>
<reference evidence="2 3" key="1">
    <citation type="submission" date="2023-01" db="EMBL/GenBank/DDBJ databases">
        <title>Analysis of 21 Apiospora genomes using comparative genomics revels a genus with tremendous synthesis potential of carbohydrate active enzymes and secondary metabolites.</title>
        <authorList>
            <person name="Sorensen T."/>
        </authorList>
    </citation>
    <scope>NUCLEOTIDE SEQUENCE [LARGE SCALE GENOMIC DNA]</scope>
    <source>
        <strain evidence="2 3">CBS 114990</strain>
    </source>
</reference>
<accession>A0ABR1WA65</accession>
<evidence type="ECO:0000256" key="1">
    <source>
        <dbReference type="SAM" id="MobiDB-lite"/>
    </source>
</evidence>
<feature type="region of interest" description="Disordered" evidence="1">
    <location>
        <begin position="68"/>
        <end position="100"/>
    </location>
</feature>
<dbReference type="RefSeq" id="XP_066666876.1">
    <property type="nucleotide sequence ID" value="XM_066811534.1"/>
</dbReference>
<dbReference type="Proteomes" id="UP001433268">
    <property type="component" value="Unassembled WGS sequence"/>
</dbReference>
<dbReference type="EMBL" id="JAQQWN010000006">
    <property type="protein sequence ID" value="KAK8079401.1"/>
    <property type="molecule type" value="Genomic_DNA"/>
</dbReference>
<name>A0ABR1WA65_9PEZI</name>
<dbReference type="GeneID" id="92044594"/>
<proteinExistence type="predicted"/>
<evidence type="ECO:0008006" key="4">
    <source>
        <dbReference type="Google" id="ProtNLM"/>
    </source>
</evidence>
<keyword evidence="3" id="KW-1185">Reference proteome</keyword>
<evidence type="ECO:0000313" key="3">
    <source>
        <dbReference type="Proteomes" id="UP001433268"/>
    </source>
</evidence>
<gene>
    <name evidence="2" type="ORF">PG997_007219</name>
</gene>
<organism evidence="2 3">
    <name type="scientific">Apiospora hydei</name>
    <dbReference type="NCBI Taxonomy" id="1337664"/>
    <lineage>
        <taxon>Eukaryota</taxon>
        <taxon>Fungi</taxon>
        <taxon>Dikarya</taxon>
        <taxon>Ascomycota</taxon>
        <taxon>Pezizomycotina</taxon>
        <taxon>Sordariomycetes</taxon>
        <taxon>Xylariomycetidae</taxon>
        <taxon>Amphisphaeriales</taxon>
        <taxon>Apiosporaceae</taxon>
        <taxon>Apiospora</taxon>
    </lineage>
</organism>
<sequence length="100" mass="10812">MSTPSKDPTAAPSSPSSTSYLDLGNLFHSLPAELRERIFATLLVRSVKWALEHALHCARRTVYPAHAPIQPQFGDGYPHQTPTPSRAPSLGPTADGPVRL</sequence>